<evidence type="ECO:0008006" key="3">
    <source>
        <dbReference type="Google" id="ProtNLM"/>
    </source>
</evidence>
<evidence type="ECO:0000313" key="1">
    <source>
        <dbReference type="EMBL" id="VEB44859.1"/>
    </source>
</evidence>
<dbReference type="AlphaFoldDB" id="A0A3S4HQC6"/>
<organism evidence="1 2">
    <name type="scientific">Chromobacterium violaceum</name>
    <dbReference type="NCBI Taxonomy" id="536"/>
    <lineage>
        <taxon>Bacteria</taxon>
        <taxon>Pseudomonadati</taxon>
        <taxon>Pseudomonadota</taxon>
        <taxon>Betaproteobacteria</taxon>
        <taxon>Neisseriales</taxon>
        <taxon>Chromobacteriaceae</taxon>
        <taxon>Chromobacterium</taxon>
    </lineage>
</organism>
<evidence type="ECO:0000313" key="2">
    <source>
        <dbReference type="Proteomes" id="UP000275777"/>
    </source>
</evidence>
<sequence>MRVRRAGRAAVFAKVRPANLPSIRVLLRLGFRHHGSLRDIPAAPASLVYALRAPTAGNADANEKPAGGGFEICLAARHTARLIQNSIYAF</sequence>
<dbReference type="Gene3D" id="3.40.630.30">
    <property type="match status" value="1"/>
</dbReference>
<reference evidence="1 2" key="1">
    <citation type="submission" date="2018-12" db="EMBL/GenBank/DDBJ databases">
        <authorList>
            <consortium name="Pathogen Informatics"/>
        </authorList>
    </citation>
    <scope>NUCLEOTIDE SEQUENCE [LARGE SCALE GENOMIC DNA]</scope>
    <source>
        <strain evidence="1 2">NCTC9695</strain>
    </source>
</reference>
<proteinExistence type="predicted"/>
<dbReference type="InterPro" id="IPR016181">
    <property type="entry name" value="Acyl_CoA_acyltransferase"/>
</dbReference>
<dbReference type="Proteomes" id="UP000275777">
    <property type="component" value="Chromosome"/>
</dbReference>
<protein>
    <recommendedName>
        <fullName evidence="3">N-acetyltransferase domain-containing protein</fullName>
    </recommendedName>
</protein>
<dbReference type="EMBL" id="LR134182">
    <property type="protein sequence ID" value="VEB44859.1"/>
    <property type="molecule type" value="Genomic_DNA"/>
</dbReference>
<name>A0A3S4HQC6_CHRVL</name>
<dbReference type="SUPFAM" id="SSF55729">
    <property type="entry name" value="Acyl-CoA N-acyltransferases (Nat)"/>
    <property type="match status" value="1"/>
</dbReference>
<accession>A0A3S4HQC6</accession>
<gene>
    <name evidence="1" type="ORF">NCTC9695_05363</name>
</gene>